<dbReference type="STRING" id="933388.S7ZUF3"/>
<dbReference type="OrthoDB" id="8596411at2759"/>
<dbReference type="AlphaFoldDB" id="S7ZUF3"/>
<reference evidence="1 2" key="1">
    <citation type="journal article" date="2013" name="PLoS ONE">
        <title>Genomic and secretomic analyses reveal unique features of the lignocellulolytic enzyme system of Penicillium decumbens.</title>
        <authorList>
            <person name="Liu G."/>
            <person name="Zhang L."/>
            <person name="Wei X."/>
            <person name="Zou G."/>
            <person name="Qin Y."/>
            <person name="Ma L."/>
            <person name="Li J."/>
            <person name="Zheng H."/>
            <person name="Wang S."/>
            <person name="Wang C."/>
            <person name="Xun L."/>
            <person name="Zhao G.-P."/>
            <person name="Zhou Z."/>
            <person name="Qu Y."/>
        </authorList>
    </citation>
    <scope>NUCLEOTIDE SEQUENCE [LARGE SCALE GENOMIC DNA]</scope>
    <source>
        <strain evidence="2">114-2 / CGMCC 5302</strain>
    </source>
</reference>
<dbReference type="EMBL" id="KB644414">
    <property type="protein sequence ID" value="EPS32371.1"/>
    <property type="molecule type" value="Genomic_DNA"/>
</dbReference>
<keyword evidence="2" id="KW-1185">Reference proteome</keyword>
<dbReference type="Proteomes" id="UP000019376">
    <property type="component" value="Unassembled WGS sequence"/>
</dbReference>
<gene>
    <name evidence="1" type="ORF">PDE_07331</name>
</gene>
<dbReference type="HOGENOM" id="CLU_2528201_0_0_1"/>
<evidence type="ECO:0000313" key="1">
    <source>
        <dbReference type="EMBL" id="EPS32371.1"/>
    </source>
</evidence>
<sequence length="84" mass="9888">MTGRGKEQTYIQTLIHQDVVDKDFFQKDYLYVPFQEYQMTPELASYLATEVGRSTNVSARHDVYQECMWKLGTILYGILHGHWP</sequence>
<organism evidence="1 2">
    <name type="scientific">Penicillium oxalicum (strain 114-2 / CGMCC 5302)</name>
    <name type="common">Penicillium decumbens</name>
    <dbReference type="NCBI Taxonomy" id="933388"/>
    <lineage>
        <taxon>Eukaryota</taxon>
        <taxon>Fungi</taxon>
        <taxon>Dikarya</taxon>
        <taxon>Ascomycota</taxon>
        <taxon>Pezizomycotina</taxon>
        <taxon>Eurotiomycetes</taxon>
        <taxon>Eurotiomycetidae</taxon>
        <taxon>Eurotiales</taxon>
        <taxon>Aspergillaceae</taxon>
        <taxon>Penicillium</taxon>
    </lineage>
</organism>
<name>S7ZUF3_PENO1</name>
<proteinExistence type="predicted"/>
<protein>
    <submittedName>
        <fullName evidence="1">Uncharacterized protein</fullName>
    </submittedName>
</protein>
<dbReference type="PhylomeDB" id="S7ZUF3"/>
<evidence type="ECO:0000313" key="2">
    <source>
        <dbReference type="Proteomes" id="UP000019376"/>
    </source>
</evidence>
<accession>S7ZUF3</accession>